<evidence type="ECO:0000313" key="2">
    <source>
        <dbReference type="Proteomes" id="UP000675781"/>
    </source>
</evidence>
<dbReference type="AlphaFoldDB" id="A0A941IQM4"/>
<keyword evidence="2" id="KW-1185">Reference proteome</keyword>
<sequence length="104" mass="12067">MTRWVRCFWDEESVWFYFELSDGGVVLRQVEFAEPDGVAMAAASLDEWVQAEAEDRLAGYEAVYGATALIPFGEWEGHDPQWLTAEEFEGVWARAREARYRRRA</sequence>
<name>A0A941IQM4_9ACTN</name>
<accession>A0A941IQM4</accession>
<proteinExistence type="predicted"/>
<comment type="caution">
    <text evidence="1">The sequence shown here is derived from an EMBL/GenBank/DDBJ whole genome shotgun (WGS) entry which is preliminary data.</text>
</comment>
<dbReference type="Proteomes" id="UP000675781">
    <property type="component" value="Unassembled WGS sequence"/>
</dbReference>
<evidence type="ECO:0000313" key="1">
    <source>
        <dbReference type="EMBL" id="MBR7836399.1"/>
    </source>
</evidence>
<dbReference type="EMBL" id="JAGSOG010000140">
    <property type="protein sequence ID" value="MBR7836399.1"/>
    <property type="molecule type" value="Genomic_DNA"/>
</dbReference>
<gene>
    <name evidence="1" type="ORF">KDL01_24185</name>
</gene>
<organism evidence="1 2">
    <name type="scientific">Actinospica durhamensis</name>
    <dbReference type="NCBI Taxonomy" id="1508375"/>
    <lineage>
        <taxon>Bacteria</taxon>
        <taxon>Bacillati</taxon>
        <taxon>Actinomycetota</taxon>
        <taxon>Actinomycetes</taxon>
        <taxon>Catenulisporales</taxon>
        <taxon>Actinospicaceae</taxon>
        <taxon>Actinospica</taxon>
    </lineage>
</organism>
<protein>
    <submittedName>
        <fullName evidence="1">Uncharacterized protein</fullName>
    </submittedName>
</protein>
<reference evidence="1" key="1">
    <citation type="submission" date="2021-04" db="EMBL/GenBank/DDBJ databases">
        <title>Genome based classification of Actinospica acidithermotolerans sp. nov., an actinobacterium isolated from an Indonesian hot spring.</title>
        <authorList>
            <person name="Kusuma A.B."/>
            <person name="Putra K.E."/>
            <person name="Nafisah S."/>
            <person name="Loh J."/>
            <person name="Nouioui I."/>
            <person name="Goodfellow M."/>
        </authorList>
    </citation>
    <scope>NUCLEOTIDE SEQUENCE</scope>
    <source>
        <strain evidence="1">CSCA 57</strain>
    </source>
</reference>
<dbReference type="RefSeq" id="WP_212530877.1">
    <property type="nucleotide sequence ID" value="NZ_JAGSOG010000140.1"/>
</dbReference>